<dbReference type="AlphaFoldDB" id="A0A164ZZ80"/>
<dbReference type="Pfam" id="PF20236">
    <property type="entry name" value="DUF6593"/>
    <property type="match status" value="1"/>
</dbReference>
<accession>A0A164ZZ80</accession>
<keyword evidence="4" id="KW-1185">Reference proteome</keyword>
<dbReference type="Proteomes" id="UP000076722">
    <property type="component" value="Unassembled WGS sequence"/>
</dbReference>
<reference evidence="3 4" key="1">
    <citation type="journal article" date="2016" name="Mol. Biol. Evol.">
        <title>Comparative Genomics of Early-Diverging Mushroom-Forming Fungi Provides Insights into the Origins of Lignocellulose Decay Capabilities.</title>
        <authorList>
            <person name="Nagy L.G."/>
            <person name="Riley R."/>
            <person name="Tritt A."/>
            <person name="Adam C."/>
            <person name="Daum C."/>
            <person name="Floudas D."/>
            <person name="Sun H."/>
            <person name="Yadav J.S."/>
            <person name="Pangilinan J."/>
            <person name="Larsson K.H."/>
            <person name="Matsuura K."/>
            <person name="Barry K."/>
            <person name="Labutti K."/>
            <person name="Kuo R."/>
            <person name="Ohm R.A."/>
            <person name="Bhattacharya S.S."/>
            <person name="Shirouzu T."/>
            <person name="Yoshinaga Y."/>
            <person name="Martin F.M."/>
            <person name="Grigoriev I.V."/>
            <person name="Hibbett D.S."/>
        </authorList>
    </citation>
    <scope>NUCLEOTIDE SEQUENCE [LARGE SCALE GENOMIC DNA]</scope>
    <source>
        <strain evidence="3 4">HHB9708</strain>
    </source>
</reference>
<proteinExistence type="predicted"/>
<feature type="domain" description="DUF6593" evidence="2">
    <location>
        <begin position="65"/>
        <end position="236"/>
    </location>
</feature>
<protein>
    <recommendedName>
        <fullName evidence="2">DUF6593 domain-containing protein</fullName>
    </recommendedName>
</protein>
<gene>
    <name evidence="3" type="ORF">SISNIDRAFT_462276</name>
</gene>
<sequence>MENDKSSDRPVDSSVAQTLEENRSAEAPPSYRDSDRTLTLGSGAQPYPLSPVTFTLDLFVEAKDDDISNATLSARDGSELFKVVTYHAIIGEERGAGTIVKDASDRVVGSLFRPYNRSRPDTVSLKGEPSMKCREFFKVGRPFSSNCFPHRVASFEYNGRSYIWRRERRSGTLQLSAYHPPKLSEVGTTTALANFINPSHTTRGYSNLKSLLEIQPATLEWLDILVFGFIVMSIIRERTPVFSFVSLGRDHKKYQFGDD</sequence>
<organism evidence="3 4">
    <name type="scientific">Sistotremastrum niveocremeum HHB9708</name>
    <dbReference type="NCBI Taxonomy" id="1314777"/>
    <lineage>
        <taxon>Eukaryota</taxon>
        <taxon>Fungi</taxon>
        <taxon>Dikarya</taxon>
        <taxon>Basidiomycota</taxon>
        <taxon>Agaricomycotina</taxon>
        <taxon>Agaricomycetes</taxon>
        <taxon>Sistotremastrales</taxon>
        <taxon>Sistotremastraceae</taxon>
        <taxon>Sertulicium</taxon>
        <taxon>Sertulicium niveocremeum</taxon>
    </lineage>
</organism>
<feature type="compositionally biased region" description="Basic and acidic residues" evidence="1">
    <location>
        <begin position="1"/>
        <end position="11"/>
    </location>
</feature>
<evidence type="ECO:0000259" key="2">
    <source>
        <dbReference type="Pfam" id="PF20236"/>
    </source>
</evidence>
<dbReference type="InterPro" id="IPR046528">
    <property type="entry name" value="DUF6593"/>
</dbReference>
<name>A0A164ZZ80_9AGAM</name>
<evidence type="ECO:0000313" key="4">
    <source>
        <dbReference type="Proteomes" id="UP000076722"/>
    </source>
</evidence>
<evidence type="ECO:0000313" key="3">
    <source>
        <dbReference type="EMBL" id="KZS98268.1"/>
    </source>
</evidence>
<feature type="region of interest" description="Disordered" evidence="1">
    <location>
        <begin position="1"/>
        <end position="44"/>
    </location>
</feature>
<evidence type="ECO:0000256" key="1">
    <source>
        <dbReference type="SAM" id="MobiDB-lite"/>
    </source>
</evidence>
<dbReference type="EMBL" id="KV419395">
    <property type="protein sequence ID" value="KZS98268.1"/>
    <property type="molecule type" value="Genomic_DNA"/>
</dbReference>